<feature type="region of interest" description="Disordered" evidence="1">
    <location>
        <begin position="1"/>
        <end position="58"/>
    </location>
</feature>
<reference evidence="2 3" key="1">
    <citation type="submission" date="2024-01" db="EMBL/GenBank/DDBJ databases">
        <title>The genomes of 5 underutilized Papilionoideae crops provide insights into root nodulation and disease resistanc.</title>
        <authorList>
            <person name="Yuan L."/>
        </authorList>
    </citation>
    <scope>NUCLEOTIDE SEQUENCE [LARGE SCALE GENOMIC DNA]</scope>
    <source>
        <strain evidence="2">ZHUSHIDOU_FW_LH</strain>
        <tissue evidence="2">Leaf</tissue>
    </source>
</reference>
<evidence type="ECO:0000256" key="1">
    <source>
        <dbReference type="SAM" id="MobiDB-lite"/>
    </source>
</evidence>
<sequence length="86" mass="10475">MLAIKPNNNQSDNLLGNTNFNQTKTRNNTQQERRLRRENHFKTRNRERKRKRKRKERESAFLKFQKSIFSISLLLSLNSRERNSEI</sequence>
<feature type="compositionally biased region" description="Basic residues" evidence="1">
    <location>
        <begin position="42"/>
        <end position="55"/>
    </location>
</feature>
<feature type="compositionally biased region" description="Polar residues" evidence="1">
    <location>
        <begin position="1"/>
        <end position="30"/>
    </location>
</feature>
<proteinExistence type="predicted"/>
<protein>
    <submittedName>
        <fullName evidence="2">Uncharacterized protein</fullName>
    </submittedName>
</protein>
<name>A0AAN9IPF6_CROPI</name>
<dbReference type="Proteomes" id="UP001372338">
    <property type="component" value="Unassembled WGS sequence"/>
</dbReference>
<dbReference type="EMBL" id="JAYWIO010000002">
    <property type="protein sequence ID" value="KAK7283825.1"/>
    <property type="molecule type" value="Genomic_DNA"/>
</dbReference>
<organism evidence="2 3">
    <name type="scientific">Crotalaria pallida</name>
    <name type="common">Smooth rattlebox</name>
    <name type="synonym">Crotalaria striata</name>
    <dbReference type="NCBI Taxonomy" id="3830"/>
    <lineage>
        <taxon>Eukaryota</taxon>
        <taxon>Viridiplantae</taxon>
        <taxon>Streptophyta</taxon>
        <taxon>Embryophyta</taxon>
        <taxon>Tracheophyta</taxon>
        <taxon>Spermatophyta</taxon>
        <taxon>Magnoliopsida</taxon>
        <taxon>eudicotyledons</taxon>
        <taxon>Gunneridae</taxon>
        <taxon>Pentapetalae</taxon>
        <taxon>rosids</taxon>
        <taxon>fabids</taxon>
        <taxon>Fabales</taxon>
        <taxon>Fabaceae</taxon>
        <taxon>Papilionoideae</taxon>
        <taxon>50 kb inversion clade</taxon>
        <taxon>genistoids sensu lato</taxon>
        <taxon>core genistoids</taxon>
        <taxon>Crotalarieae</taxon>
        <taxon>Crotalaria</taxon>
    </lineage>
</organism>
<dbReference type="AlphaFoldDB" id="A0AAN9IPF6"/>
<gene>
    <name evidence="2" type="ORF">RIF29_13572</name>
</gene>
<comment type="caution">
    <text evidence="2">The sequence shown here is derived from an EMBL/GenBank/DDBJ whole genome shotgun (WGS) entry which is preliminary data.</text>
</comment>
<accession>A0AAN9IPF6</accession>
<keyword evidence="3" id="KW-1185">Reference proteome</keyword>
<evidence type="ECO:0000313" key="3">
    <source>
        <dbReference type="Proteomes" id="UP001372338"/>
    </source>
</evidence>
<evidence type="ECO:0000313" key="2">
    <source>
        <dbReference type="EMBL" id="KAK7283825.1"/>
    </source>
</evidence>
<feature type="compositionally biased region" description="Basic and acidic residues" evidence="1">
    <location>
        <begin position="31"/>
        <end position="41"/>
    </location>
</feature>